<dbReference type="EMBL" id="NTJD01000004">
    <property type="protein sequence ID" value="PCD76870.1"/>
    <property type="molecule type" value="Genomic_DNA"/>
</dbReference>
<reference evidence="1 2" key="1">
    <citation type="submission" date="2017-09" db="EMBL/GenBank/DDBJ databases">
        <title>A multilocus sequence analysis scheme for characterization of bacteria in the genus Thioclava.</title>
        <authorList>
            <person name="Liu Y."/>
            <person name="Shao Z."/>
        </authorList>
    </citation>
    <scope>NUCLEOTIDE SEQUENCE [LARGE SCALE GENOMIC DNA]</scope>
    <source>
        <strain evidence="1 2">CAU 1312</strain>
    </source>
</reference>
<evidence type="ECO:0000313" key="1">
    <source>
        <dbReference type="EMBL" id="PCD76870.1"/>
    </source>
</evidence>
<dbReference type="Proteomes" id="UP000243507">
    <property type="component" value="Unassembled WGS sequence"/>
</dbReference>
<proteinExistence type="predicted"/>
<evidence type="ECO:0000313" key="2">
    <source>
        <dbReference type="Proteomes" id="UP000243507"/>
    </source>
</evidence>
<protein>
    <submittedName>
        <fullName evidence="1">Uncharacterized protein</fullName>
    </submittedName>
</protein>
<gene>
    <name evidence="1" type="ORF">CLN94_07185</name>
</gene>
<name>A0A2A4CRB8_9RHOB</name>
<comment type="caution">
    <text evidence="1">The sequence shown here is derived from an EMBL/GenBank/DDBJ whole genome shotgun (WGS) entry which is preliminary data.</text>
</comment>
<sequence>MALEPGGTISGAVDGQPVEAALWAGQSDYDDYGTGGTGGSISLMAADLLPAAGFGTTAIGIEASNFANGPYYNVTVIVLSKTEQGTAYYAELESGLVWTPEEMRFDGEMMAVSGTLEGTLTRGPLYSRERDASVTMPMSLRVEAVVPRIE</sequence>
<accession>A0A2A4CRB8</accession>
<keyword evidence="2" id="KW-1185">Reference proteome</keyword>
<organism evidence="1 2">
    <name type="scientific">Pseudothioclava arenosa</name>
    <dbReference type="NCBI Taxonomy" id="1795308"/>
    <lineage>
        <taxon>Bacteria</taxon>
        <taxon>Pseudomonadati</taxon>
        <taxon>Pseudomonadota</taxon>
        <taxon>Alphaproteobacteria</taxon>
        <taxon>Rhodobacterales</taxon>
        <taxon>Paracoccaceae</taxon>
        <taxon>Pseudothioclava</taxon>
    </lineage>
</organism>
<dbReference type="AlphaFoldDB" id="A0A2A4CRB8"/>